<name>L7FJV3_ENTIV</name>
<dbReference type="Pfam" id="PF11176">
    <property type="entry name" value="Tma16"/>
    <property type="match status" value="1"/>
</dbReference>
<proteinExistence type="predicted"/>
<evidence type="ECO:0000313" key="2">
    <source>
        <dbReference type="EMBL" id="ELP84896.1"/>
    </source>
</evidence>
<dbReference type="VEuPathDB" id="AmoebaDB:EIN_284820"/>
<keyword evidence="3" id="KW-1185">Reference proteome</keyword>
<feature type="region of interest" description="Disordered" evidence="1">
    <location>
        <begin position="1"/>
        <end position="29"/>
    </location>
</feature>
<accession>L7FJV3</accession>
<dbReference type="OMA" id="RNDERDI"/>
<protein>
    <submittedName>
        <fullName evidence="2">Uncharacterized protein</fullName>
    </submittedName>
</protein>
<dbReference type="RefSeq" id="XP_004184242.1">
    <property type="nucleotide sequence ID" value="XM_004184194.1"/>
</dbReference>
<dbReference type="InterPro" id="IPR021346">
    <property type="entry name" value="Tma16"/>
</dbReference>
<gene>
    <name evidence="2" type="ORF">EIN_284820</name>
</gene>
<dbReference type="GeneID" id="14883801"/>
<reference evidence="2 3" key="1">
    <citation type="submission" date="2012-10" db="EMBL/GenBank/DDBJ databases">
        <authorList>
            <person name="Zafar N."/>
            <person name="Inman J."/>
            <person name="Hall N."/>
            <person name="Lorenzi H."/>
            <person name="Caler E."/>
        </authorList>
    </citation>
    <scope>NUCLEOTIDE SEQUENCE [LARGE SCALE GENOMIC DNA]</scope>
    <source>
        <strain evidence="2 3">IP1</strain>
    </source>
</reference>
<sequence>MSSRAPVTACQKDNPTSRKERRQTRNDERDIHVSQLRKTHRLVKENPFVDQAMFWKERMDTFGVNLKNVRALTDEEIFVGVVDWVCRDEEELENLNEKVNTSFKANTSLKNKRDRLKEKCEAQKKEFKGGMSIIDLRDKNNVLTLLLAKDLYVALKQQLKEFIIKYGDKDKIAITPAIEAAVAKFEKKY</sequence>
<dbReference type="InterPro" id="IPR038356">
    <property type="entry name" value="Tma16_sf"/>
</dbReference>
<organism evidence="2 3">
    <name type="scientific">Entamoeba invadens IP1</name>
    <dbReference type="NCBI Taxonomy" id="370355"/>
    <lineage>
        <taxon>Eukaryota</taxon>
        <taxon>Amoebozoa</taxon>
        <taxon>Evosea</taxon>
        <taxon>Archamoebae</taxon>
        <taxon>Mastigamoebida</taxon>
        <taxon>Entamoebidae</taxon>
        <taxon>Entamoeba</taxon>
    </lineage>
</organism>
<evidence type="ECO:0000256" key="1">
    <source>
        <dbReference type="SAM" id="MobiDB-lite"/>
    </source>
</evidence>
<dbReference type="KEGG" id="eiv:EIN_284820"/>
<dbReference type="Proteomes" id="UP000014680">
    <property type="component" value="Unassembled WGS sequence"/>
</dbReference>
<evidence type="ECO:0000313" key="3">
    <source>
        <dbReference type="Proteomes" id="UP000014680"/>
    </source>
</evidence>
<dbReference type="Gene3D" id="1.20.1440.170">
    <property type="entry name" value="Translation machinery-associated protein 16-like"/>
    <property type="match status" value="1"/>
</dbReference>
<feature type="compositionally biased region" description="Basic and acidic residues" evidence="1">
    <location>
        <begin position="15"/>
        <end position="29"/>
    </location>
</feature>
<dbReference type="AlphaFoldDB" id="L7FJV3"/>
<dbReference type="EMBL" id="KB207106">
    <property type="protein sequence ID" value="ELP84896.1"/>
    <property type="molecule type" value="Genomic_DNA"/>
</dbReference>